<dbReference type="InterPro" id="IPR005506">
    <property type="entry name" value="DUF312_ALF"/>
</dbReference>
<reference evidence="1 2" key="1">
    <citation type="submission" date="2024-06" db="EMBL/GenBank/DDBJ databases">
        <title>The Natural Products Discovery Center: Release of the First 8490 Sequenced Strains for Exploring Actinobacteria Biosynthetic Diversity.</title>
        <authorList>
            <person name="Kalkreuter E."/>
            <person name="Kautsar S.A."/>
            <person name="Yang D."/>
            <person name="Bader C.D."/>
            <person name="Teijaro C.N."/>
            <person name="Fluegel L."/>
            <person name="Davis C.M."/>
            <person name="Simpson J.R."/>
            <person name="Lauterbach L."/>
            <person name="Steele A.D."/>
            <person name="Gui C."/>
            <person name="Meng S."/>
            <person name="Li G."/>
            <person name="Viehrig K."/>
            <person name="Ye F."/>
            <person name="Su P."/>
            <person name="Kiefer A.F."/>
            <person name="Nichols A."/>
            <person name="Cepeda A.J."/>
            <person name="Yan W."/>
            <person name="Fan B."/>
            <person name="Jiang Y."/>
            <person name="Adhikari A."/>
            <person name="Zheng C.-J."/>
            <person name="Schuster L."/>
            <person name="Cowan T.M."/>
            <person name="Smanski M.J."/>
            <person name="Chevrette M.G."/>
            <person name="De Carvalho L.P.S."/>
            <person name="Shen B."/>
        </authorList>
    </citation>
    <scope>NUCLEOTIDE SEQUENCE [LARGE SCALE GENOMIC DNA]</scope>
    <source>
        <strain evidence="1 2">NPDC053791</strain>
    </source>
</reference>
<gene>
    <name evidence="1" type="ORF">AB0L03_00165</name>
</gene>
<dbReference type="Pfam" id="PF03752">
    <property type="entry name" value="ALF"/>
    <property type="match status" value="2"/>
</dbReference>
<protein>
    <submittedName>
        <fullName evidence="1">ALF repeat-containing protein</fullName>
    </submittedName>
</protein>
<proteinExistence type="predicted"/>
<evidence type="ECO:0000313" key="2">
    <source>
        <dbReference type="Proteomes" id="UP001552479"/>
    </source>
</evidence>
<sequence length="101" mass="11156">MTQYAAQEEDDRFAILAILGKNPGRSVKEAADKALNGNAADLRYFLETGRYKAQEDDDRFAVLRLMAQNPSEKFRTAASKALDGGPAAVRQFLEVGQYQVS</sequence>
<dbReference type="EMBL" id="JBFASG010000001">
    <property type="protein sequence ID" value="MEV4921267.1"/>
    <property type="molecule type" value="Genomic_DNA"/>
</dbReference>
<dbReference type="Proteomes" id="UP001552479">
    <property type="component" value="Unassembled WGS sequence"/>
</dbReference>
<name>A0ABV3IM04_9ACTN</name>
<evidence type="ECO:0000313" key="1">
    <source>
        <dbReference type="EMBL" id="MEV4921267.1"/>
    </source>
</evidence>
<organism evidence="1 2">
    <name type="scientific">Streptomyces roseoverticillatus</name>
    <dbReference type="NCBI Taxonomy" id="66429"/>
    <lineage>
        <taxon>Bacteria</taxon>
        <taxon>Bacillati</taxon>
        <taxon>Actinomycetota</taxon>
        <taxon>Actinomycetes</taxon>
        <taxon>Kitasatosporales</taxon>
        <taxon>Streptomycetaceae</taxon>
        <taxon>Streptomyces</taxon>
    </lineage>
</organism>
<keyword evidence="2" id="KW-1185">Reference proteome</keyword>
<accession>A0ABV3IM04</accession>
<comment type="caution">
    <text evidence="1">The sequence shown here is derived from an EMBL/GenBank/DDBJ whole genome shotgun (WGS) entry which is preliminary data.</text>
</comment>
<dbReference type="RefSeq" id="WP_366086177.1">
    <property type="nucleotide sequence ID" value="NZ_JBFASG010000001.1"/>
</dbReference>